<name>A0A1I5X4N5_9LACT</name>
<proteinExistence type="predicted"/>
<dbReference type="OrthoDB" id="9781005at2"/>
<dbReference type="GO" id="GO:0043565">
    <property type="term" value="F:sequence-specific DNA binding"/>
    <property type="evidence" value="ECO:0007669"/>
    <property type="project" value="InterPro"/>
</dbReference>
<reference evidence="1 2" key="1">
    <citation type="submission" date="2016-10" db="EMBL/GenBank/DDBJ databases">
        <authorList>
            <person name="de Groot N.N."/>
        </authorList>
    </citation>
    <scope>NUCLEOTIDE SEQUENCE [LARGE SCALE GENOMIC DNA]</scope>
    <source>
        <strain evidence="1 2">DSM 20581</strain>
    </source>
</reference>
<dbReference type="AlphaFoldDB" id="A0A1I5X4N5"/>
<evidence type="ECO:0000313" key="2">
    <source>
        <dbReference type="Proteomes" id="UP000199136"/>
    </source>
</evidence>
<evidence type="ECO:0000313" key="1">
    <source>
        <dbReference type="EMBL" id="SFQ26627.1"/>
    </source>
</evidence>
<sequence>MAKYSVEFKLQVVQEYLEGPLGYKLLMKKWIGYTKLDNNYKVLYT</sequence>
<organism evidence="1 2">
    <name type="scientific">Desemzia incerta</name>
    <dbReference type="NCBI Taxonomy" id="82801"/>
    <lineage>
        <taxon>Bacteria</taxon>
        <taxon>Bacillati</taxon>
        <taxon>Bacillota</taxon>
        <taxon>Bacilli</taxon>
        <taxon>Lactobacillales</taxon>
        <taxon>Carnobacteriaceae</taxon>
        <taxon>Desemzia</taxon>
    </lineage>
</organism>
<keyword evidence="2" id="KW-1185">Reference proteome</keyword>
<dbReference type="Proteomes" id="UP000199136">
    <property type="component" value="Unassembled WGS sequence"/>
</dbReference>
<evidence type="ECO:0008006" key="3">
    <source>
        <dbReference type="Google" id="ProtNLM"/>
    </source>
</evidence>
<gene>
    <name evidence="1" type="ORF">SAMN04488506_1170</name>
</gene>
<dbReference type="EMBL" id="FOXW01000004">
    <property type="protein sequence ID" value="SFQ26627.1"/>
    <property type="molecule type" value="Genomic_DNA"/>
</dbReference>
<dbReference type="InterPro" id="IPR010921">
    <property type="entry name" value="Trp_repressor/repl_initiator"/>
</dbReference>
<dbReference type="SUPFAM" id="SSF48295">
    <property type="entry name" value="TrpR-like"/>
    <property type="match status" value="1"/>
</dbReference>
<protein>
    <recommendedName>
        <fullName evidence="3">Transposase</fullName>
    </recommendedName>
</protein>
<accession>A0A1I5X4N5</accession>
<dbReference type="RefSeq" id="WP_143084242.1">
    <property type="nucleotide sequence ID" value="NZ_CP126128.1"/>
</dbReference>
<dbReference type="STRING" id="82801.SAMN04488506_1170"/>